<evidence type="ECO:0000313" key="1">
    <source>
        <dbReference type="EMBL" id="GBL45399.1"/>
    </source>
</evidence>
<dbReference type="EMBL" id="BGOW01000010">
    <property type="protein sequence ID" value="GBL45399.1"/>
    <property type="molecule type" value="Genomic_DNA"/>
</dbReference>
<keyword evidence="2" id="KW-1185">Reference proteome</keyword>
<gene>
    <name evidence="1" type="ORF">SFMTTN_1206</name>
</gene>
<sequence length="56" mass="6788">MEPKECFFQEQFGHCWMEDSQWLFQALDVREQPLGEPVKVELGELLFHHDEDEELH</sequence>
<name>A0A401JCS6_9PROT</name>
<accession>A0A401JCS6</accession>
<proteinExistence type="predicted"/>
<comment type="caution">
    <text evidence="1">The sequence shown here is derived from an EMBL/GenBank/DDBJ whole genome shotgun (WGS) entry which is preliminary data.</text>
</comment>
<dbReference type="Proteomes" id="UP000286806">
    <property type="component" value="Unassembled WGS sequence"/>
</dbReference>
<dbReference type="AlphaFoldDB" id="A0A401JCS6"/>
<organism evidence="1 2">
    <name type="scientific">Sulfuriferula multivorans</name>
    <dbReference type="NCBI Taxonomy" id="1559896"/>
    <lineage>
        <taxon>Bacteria</taxon>
        <taxon>Pseudomonadati</taxon>
        <taxon>Pseudomonadota</taxon>
        <taxon>Betaproteobacteria</taxon>
        <taxon>Nitrosomonadales</taxon>
        <taxon>Sulfuricellaceae</taxon>
        <taxon>Sulfuriferula</taxon>
    </lineage>
</organism>
<reference evidence="1 2" key="1">
    <citation type="journal article" date="2019" name="Front. Microbiol.">
        <title>Genomes of Neutrophilic Sulfur-Oxidizing Chemolithoautotrophs Representing 9 Proteobacterial Species From 8 Genera.</title>
        <authorList>
            <person name="Watanabe T."/>
            <person name="Kojima H."/>
            <person name="Umezawa K."/>
            <person name="Hori C."/>
            <person name="Takasuka T.E."/>
            <person name="Kato Y."/>
            <person name="Fukui M."/>
        </authorList>
    </citation>
    <scope>NUCLEOTIDE SEQUENCE [LARGE SCALE GENOMIC DNA]</scope>
    <source>
        <strain evidence="1 2">TTN</strain>
    </source>
</reference>
<protein>
    <submittedName>
        <fullName evidence="1">Uncharacterized protein</fullName>
    </submittedName>
</protein>
<evidence type="ECO:0000313" key="2">
    <source>
        <dbReference type="Proteomes" id="UP000286806"/>
    </source>
</evidence>
<dbReference type="RefSeq" id="WP_189836308.1">
    <property type="nucleotide sequence ID" value="NZ_BGOW01000010.1"/>
</dbReference>